<name>A0A6C0C038_9ZZZZ</name>
<sequence>MTIIKTFKKYQEYFCEKCDYKCYHSNNFNKHLMTLKHKNNENTILNTPKKYPEYLCEKCDFKCSSKGDYNRHLLTLKHKNNEKNPIKIPKEYKCQCGKRYKHAASLHNHKRNCNHTSKDNENVSSDNNINLLMNELQRRDEEHKKQLEEQKKEQQRRDEEHKEEQRKRDEEHRKRDEEHKKEIEKLSSQISNISTVTNNKTTNNNNKFNLNFFLNTQCKDAMSIQSFMENLKLGCKELEHMGDVGYLNGMIDIFNNTIGNMDVYKRPLHCTDLKREVLYFKQGNDWEKDSEDKKHLKKLIKNVESKNYDNLQEWQKDHPGSLQCDSRDSEHYMKIATEALGGADSNKDSIYLTKIMKHIVKEVHVKS</sequence>
<accession>A0A6C0C038</accession>
<dbReference type="EMBL" id="MN739312">
    <property type="protein sequence ID" value="QHS98015.1"/>
    <property type="molecule type" value="Genomic_DNA"/>
</dbReference>
<dbReference type="SMART" id="SM00355">
    <property type="entry name" value="ZnF_C2H2"/>
    <property type="match status" value="3"/>
</dbReference>
<evidence type="ECO:0000259" key="2">
    <source>
        <dbReference type="PROSITE" id="PS50157"/>
    </source>
</evidence>
<dbReference type="Gene3D" id="3.30.160.60">
    <property type="entry name" value="Classic Zinc Finger"/>
    <property type="match status" value="1"/>
</dbReference>
<feature type="region of interest" description="Disordered" evidence="1">
    <location>
        <begin position="141"/>
        <end position="185"/>
    </location>
</feature>
<proteinExistence type="predicted"/>
<feature type="domain" description="C2H2-type" evidence="2">
    <location>
        <begin position="92"/>
        <end position="120"/>
    </location>
</feature>
<dbReference type="PROSITE" id="PS00028">
    <property type="entry name" value="ZINC_FINGER_C2H2_1"/>
    <property type="match status" value="2"/>
</dbReference>
<feature type="region of interest" description="Disordered" evidence="1">
    <location>
        <begin position="108"/>
        <end position="127"/>
    </location>
</feature>
<dbReference type="AlphaFoldDB" id="A0A6C0C038"/>
<dbReference type="PROSITE" id="PS50157">
    <property type="entry name" value="ZINC_FINGER_C2H2_2"/>
    <property type="match status" value="1"/>
</dbReference>
<reference evidence="3" key="1">
    <citation type="journal article" date="2020" name="Nature">
        <title>Giant virus diversity and host interactions through global metagenomics.</title>
        <authorList>
            <person name="Schulz F."/>
            <person name="Roux S."/>
            <person name="Paez-Espino D."/>
            <person name="Jungbluth S."/>
            <person name="Walsh D.A."/>
            <person name="Denef V.J."/>
            <person name="McMahon K.D."/>
            <person name="Konstantinidis K.T."/>
            <person name="Eloe-Fadrosh E.A."/>
            <person name="Kyrpides N.C."/>
            <person name="Woyke T."/>
        </authorList>
    </citation>
    <scope>NUCLEOTIDE SEQUENCE</scope>
    <source>
        <strain evidence="3">GVMAG-M-3300020182-84</strain>
    </source>
</reference>
<organism evidence="3">
    <name type="scientific">viral metagenome</name>
    <dbReference type="NCBI Taxonomy" id="1070528"/>
    <lineage>
        <taxon>unclassified sequences</taxon>
        <taxon>metagenomes</taxon>
        <taxon>organismal metagenomes</taxon>
    </lineage>
</organism>
<evidence type="ECO:0000313" key="3">
    <source>
        <dbReference type="EMBL" id="QHS98015.1"/>
    </source>
</evidence>
<protein>
    <recommendedName>
        <fullName evidence="2">C2H2-type domain-containing protein</fullName>
    </recommendedName>
</protein>
<evidence type="ECO:0000256" key="1">
    <source>
        <dbReference type="SAM" id="MobiDB-lite"/>
    </source>
</evidence>
<dbReference type="InterPro" id="IPR013087">
    <property type="entry name" value="Znf_C2H2_type"/>
</dbReference>